<dbReference type="Proteomes" id="UP000001568">
    <property type="component" value="Chromosome 9"/>
</dbReference>
<organism evidence="2 3">
    <name type="scientific">Ostreococcus lucimarinus (strain CCE9901)</name>
    <dbReference type="NCBI Taxonomy" id="436017"/>
    <lineage>
        <taxon>Eukaryota</taxon>
        <taxon>Viridiplantae</taxon>
        <taxon>Chlorophyta</taxon>
        <taxon>Mamiellophyceae</taxon>
        <taxon>Mamiellales</taxon>
        <taxon>Bathycoccaceae</taxon>
        <taxon>Ostreococcus</taxon>
    </lineage>
</organism>
<protein>
    <submittedName>
        <fullName evidence="2">Uncharacterized protein</fullName>
    </submittedName>
</protein>
<dbReference type="STRING" id="436017.A4S299"/>
<dbReference type="GeneID" id="5003585"/>
<proteinExistence type="predicted"/>
<sequence length="698" mass="78179">MRGGGVASARCAPIARALPRVDRARASTTARALPRVAPPWRAPVALESLGARRARGLVGTAAARAGRVVASASDDAEEDDVDRVVDANDFESEDADEGAVRAADEAVVGARVDADVDELLSSVRTTTTWGGDWAEFVIFLARLQALGYSGVNADEIVVAAGDSKTPEWARGVSGGGDDAAAGADSESKFESDEEDLTPSDPGEIKRLALSFARDRPDLFSRLPESLVYQLIDWPLPRRLNNRKLNAGLQRLRASMSMDVSHLRGKCSACDKLQDRQENPALQLSDLLRVLLVLNDIDDPDEFADLPSKELASDCVRRLLRLAESPKPPPEEMPIDTSKVSTAKSSTGRRSFDDRPPRYDDRGRGRGRGDSFRGQRRDDWGRGGGSYERRDDRAPRFERRDDRGGYERRRDDGPPRFERRDRDDRREEFGSRFDDRRSDDRFGDRGGRGRGGYEGRGGRGGRGRGFDDDRRQSFDRFDDRPPRFERRDGGGRGGDFGGRFDDRGGRGGGRFEDRGERFGGRDGGRFGGRGGDRFGDRDGSRGGGRFGDRGGGRFGDRDGGRGGGRFGDRGGRGGRDSFRNRDNFDDRPPRRSFDDRRSEDRGEFGRRFDDRRPERDSFRPRERFDDDSRPRYDNEGYRARPQRRSFNDDDRRSPPRDDRRRSFDDGRRPPPRDSGERRPADDVQVWRQDAGDDVDRGGW</sequence>
<dbReference type="OMA" id="PRENNAG"/>
<accession>A4S299</accession>
<dbReference type="HOGENOM" id="CLU_395060_0_0_1"/>
<feature type="compositionally biased region" description="Basic and acidic residues" evidence="1">
    <location>
        <begin position="463"/>
        <end position="489"/>
    </location>
</feature>
<reference evidence="2 3" key="1">
    <citation type="journal article" date="2007" name="Proc. Natl. Acad. Sci. U.S.A.">
        <title>The tiny eukaryote Ostreococcus provides genomic insights into the paradox of plankton speciation.</title>
        <authorList>
            <person name="Palenik B."/>
            <person name="Grimwood J."/>
            <person name="Aerts A."/>
            <person name="Rouze P."/>
            <person name="Salamov A."/>
            <person name="Putnam N."/>
            <person name="Dupont C."/>
            <person name="Jorgensen R."/>
            <person name="Derelle E."/>
            <person name="Rombauts S."/>
            <person name="Zhou K."/>
            <person name="Otillar R."/>
            <person name="Merchant S.S."/>
            <person name="Podell S."/>
            <person name="Gaasterland T."/>
            <person name="Napoli C."/>
            <person name="Gendler K."/>
            <person name="Manuell A."/>
            <person name="Tai V."/>
            <person name="Vallon O."/>
            <person name="Piganeau G."/>
            <person name="Jancek S."/>
            <person name="Heijde M."/>
            <person name="Jabbari K."/>
            <person name="Bowler C."/>
            <person name="Lohr M."/>
            <person name="Robbens S."/>
            <person name="Werner G."/>
            <person name="Dubchak I."/>
            <person name="Pazour G.J."/>
            <person name="Ren Q."/>
            <person name="Paulsen I."/>
            <person name="Delwiche C."/>
            <person name="Schmutz J."/>
            <person name="Rokhsar D."/>
            <person name="Van de Peer Y."/>
            <person name="Moreau H."/>
            <person name="Grigoriev I.V."/>
        </authorList>
    </citation>
    <scope>NUCLEOTIDE SEQUENCE [LARGE SCALE GENOMIC DNA]</scope>
    <source>
        <strain evidence="2 3">CCE9901</strain>
    </source>
</reference>
<dbReference type="EMBL" id="CP000589">
    <property type="protein sequence ID" value="ABO98006.1"/>
    <property type="molecule type" value="Genomic_DNA"/>
</dbReference>
<feature type="compositionally biased region" description="Basic and acidic residues" evidence="1">
    <location>
        <begin position="644"/>
        <end position="680"/>
    </location>
</feature>
<evidence type="ECO:0000313" key="2">
    <source>
        <dbReference type="EMBL" id="ABO98006.1"/>
    </source>
</evidence>
<dbReference type="OrthoDB" id="10604768at2759"/>
<dbReference type="KEGG" id="olu:OSTLU_16678"/>
<evidence type="ECO:0000256" key="1">
    <source>
        <dbReference type="SAM" id="MobiDB-lite"/>
    </source>
</evidence>
<dbReference type="RefSeq" id="XP_001419713.1">
    <property type="nucleotide sequence ID" value="XM_001419676.1"/>
</dbReference>
<feature type="compositionally biased region" description="Basic and acidic residues" evidence="1">
    <location>
        <begin position="349"/>
        <end position="456"/>
    </location>
</feature>
<dbReference type="Gramene" id="ABO98006">
    <property type="protein sequence ID" value="ABO98006"/>
    <property type="gene ID" value="OSTLU_16678"/>
</dbReference>
<evidence type="ECO:0000313" key="3">
    <source>
        <dbReference type="Proteomes" id="UP000001568"/>
    </source>
</evidence>
<feature type="compositionally biased region" description="Polar residues" evidence="1">
    <location>
        <begin position="337"/>
        <end position="347"/>
    </location>
</feature>
<feature type="compositionally biased region" description="Basic and acidic residues" evidence="1">
    <location>
        <begin position="497"/>
        <end position="637"/>
    </location>
</feature>
<feature type="compositionally biased region" description="Basic and acidic residues" evidence="1">
    <location>
        <begin position="688"/>
        <end position="698"/>
    </location>
</feature>
<feature type="region of interest" description="Disordered" evidence="1">
    <location>
        <begin position="321"/>
        <end position="698"/>
    </location>
</feature>
<dbReference type="AlphaFoldDB" id="A4S299"/>
<name>A4S299_OSTLU</name>
<gene>
    <name evidence="2" type="ORF">OSTLU_16678</name>
</gene>
<keyword evidence="3" id="KW-1185">Reference proteome</keyword>
<feature type="region of interest" description="Disordered" evidence="1">
    <location>
        <begin position="167"/>
        <end position="201"/>
    </location>
</feature>